<comment type="subunit">
    <text evidence="2 11">Monomer.</text>
</comment>
<dbReference type="CDD" id="cd07962">
    <property type="entry name" value="Anticodon_Ia_Val"/>
    <property type="match status" value="1"/>
</dbReference>
<comment type="function">
    <text evidence="11">Catalyzes the attachment of valine to tRNA(Val). As ValRS can inadvertently accommodate and process structurally similar amino acids such as threonine, to avoid such errors, it has a 'posttransfer' editing activity that hydrolyzes mischarged Thr-tRNA(Val) in a tRNA-dependent manner.</text>
</comment>
<dbReference type="PANTHER" id="PTHR11946">
    <property type="entry name" value="VALYL-TRNA SYNTHETASES"/>
    <property type="match status" value="1"/>
</dbReference>
<sequence>MHIPTKYSPAEIERRWRQFWQENDSFASTPDERPSYTIVIPPPNVTGVLHMGHMLNNTIQDVFVRRARMRGFNACWVPGTDHASIATEAKVVAMLREKGISKHQLTRDEFLSHAFEWKDKYGGIILEQLKLLGASCDWKRTTFTMDDHYYRAVIRVFVDLYHKGYIYRGLRMINWDCEARTALSNEEVNYSEEGEQVTFYYVKYPIKGSEQHLTIATVRPETIMGDVAVAVNPTDERYAHLIGQKVIVPLIGREIPIIADEYVEKDFGTGCLKVTPAHDPNDYEIGLRHNLPIVDILNDDGTLNALCEIPEFVGLDRFKVRALMKDKLQQAGLLVKTEETTTRIGRSERTNSVVEPRLSLQWFIRMKEISSRALQVVENGDIQLHPPKFINTYRHWMENVKDWCISRQLWWGHRIPAYYYGPGQDDFVVAETLEEALQLARKKSGNPYLQANDLTQDPDVLDTWASSWLWPLQVFGGFNDDCFDHQTGKINLSKNKELSYYYPTEVLVTAPEILFFWVARMIIAGLEYTDTIPFRHVYLTGIVRDNLGRKMSKSLGNSPDPELLMERYGTDAVRVGMLFSSPAGNDLLFDEKLCEQGRNFANKIWNAFRLISSWTPADQPMRDYEAAATHWFSHQLSHSIAQIDDSFEKFRISEALLTLYELIWDKFCSWYLEWIKPPHGQQISVEALHFTESYFFQLMRLLHPFMPFITEEIHRLSNRDTRLIMQTPWPQPKEADAQVLADFQRYAEMVSAVRNFRNTEQIHPKEKITLHIHPSHEHILRHPFLNLLTKLAGLHSILTTPPTTTATKTFLAAGIEFLYPIDEASVDLSQEIEKIQQELDYTRGFLDAVLRKVNNPKFMENAPEKVRELELKKKSDAEAKIETLTRRLNQLTKLNTQ</sequence>
<evidence type="ECO:0000256" key="4">
    <source>
        <dbReference type="ARBA" id="ARBA00022598"/>
    </source>
</evidence>
<comment type="domain">
    <text evidence="11">The C-terminal coiled-coil domain is crucial for aminoacylation activity.</text>
</comment>
<evidence type="ECO:0000313" key="15">
    <source>
        <dbReference type="EMBL" id="RCX05352.1"/>
    </source>
</evidence>
<dbReference type="SUPFAM" id="SSF50677">
    <property type="entry name" value="ValRS/IleRS/LeuRS editing domain"/>
    <property type="match status" value="1"/>
</dbReference>
<keyword evidence="4 11" id="KW-0436">Ligase</keyword>
<feature type="domain" description="Aminoacyl-tRNA synthetase class Ia" evidence="12">
    <location>
        <begin position="16"/>
        <end position="588"/>
    </location>
</feature>
<dbReference type="SUPFAM" id="SSF52374">
    <property type="entry name" value="Nucleotidylyl transferase"/>
    <property type="match status" value="1"/>
</dbReference>
<dbReference type="FunFam" id="3.40.50.620:FF:000032">
    <property type="entry name" value="Valine--tRNA ligase"/>
    <property type="match status" value="1"/>
</dbReference>
<evidence type="ECO:0000256" key="3">
    <source>
        <dbReference type="ARBA" id="ARBA00022490"/>
    </source>
</evidence>
<keyword evidence="7 11" id="KW-0648">Protein biosynthesis</keyword>
<comment type="caution">
    <text evidence="15">The sequence shown here is derived from an EMBL/GenBank/DDBJ whole genome shotgun (WGS) entry which is preliminary data.</text>
</comment>
<dbReference type="InterPro" id="IPR009080">
    <property type="entry name" value="tRNAsynth_Ia_anticodon-bd"/>
</dbReference>
<dbReference type="EMBL" id="QPJS01000001">
    <property type="protein sequence ID" value="RCX05352.1"/>
    <property type="molecule type" value="Genomic_DNA"/>
</dbReference>
<evidence type="ECO:0000256" key="9">
    <source>
        <dbReference type="ARBA" id="ARBA00023146"/>
    </source>
</evidence>
<dbReference type="Pfam" id="PF00133">
    <property type="entry name" value="tRNA-synt_1"/>
    <property type="match status" value="1"/>
</dbReference>
<dbReference type="SUPFAM" id="SSF47323">
    <property type="entry name" value="Anticodon-binding domain of a subclass of class I aminoacyl-tRNA synthetases"/>
    <property type="match status" value="1"/>
</dbReference>
<feature type="binding site" evidence="11">
    <location>
        <position position="553"/>
    </location>
    <ligand>
        <name>ATP</name>
        <dbReference type="ChEBI" id="CHEBI:30616"/>
    </ligand>
</feature>
<dbReference type="InterPro" id="IPR009008">
    <property type="entry name" value="Val/Leu/Ile-tRNA-synth_edit"/>
</dbReference>
<feature type="short sequence motif" description="'KMSKS' region" evidence="11">
    <location>
        <begin position="550"/>
        <end position="554"/>
    </location>
</feature>
<keyword evidence="5 11" id="KW-0547">Nucleotide-binding</keyword>
<evidence type="ECO:0000256" key="6">
    <source>
        <dbReference type="ARBA" id="ARBA00022840"/>
    </source>
</evidence>
<dbReference type="EC" id="6.1.1.9" evidence="11"/>
<evidence type="ECO:0000259" key="14">
    <source>
        <dbReference type="Pfam" id="PF10458"/>
    </source>
</evidence>
<comment type="subcellular location">
    <subcellularLocation>
        <location evidence="1 11">Cytoplasm</location>
    </subcellularLocation>
</comment>
<dbReference type="Gene3D" id="1.10.730.10">
    <property type="entry name" value="Isoleucyl-tRNA Synthetase, Domain 1"/>
    <property type="match status" value="1"/>
</dbReference>
<feature type="domain" description="Valyl-tRNA synthetase tRNA-binding arm" evidence="14">
    <location>
        <begin position="827"/>
        <end position="891"/>
    </location>
</feature>
<dbReference type="Pfam" id="PF10458">
    <property type="entry name" value="Val_tRNA-synt_C"/>
    <property type="match status" value="1"/>
</dbReference>
<dbReference type="NCBIfam" id="NF004349">
    <property type="entry name" value="PRK05729.1"/>
    <property type="match status" value="1"/>
</dbReference>
<evidence type="ECO:0000256" key="11">
    <source>
        <dbReference type="HAMAP-Rule" id="MF_02004"/>
    </source>
</evidence>
<evidence type="ECO:0000256" key="8">
    <source>
        <dbReference type="ARBA" id="ARBA00023054"/>
    </source>
</evidence>
<dbReference type="Gene3D" id="3.40.50.620">
    <property type="entry name" value="HUPs"/>
    <property type="match status" value="2"/>
</dbReference>
<dbReference type="PANTHER" id="PTHR11946:SF109">
    <property type="entry name" value="VALINE--TRNA LIGASE"/>
    <property type="match status" value="1"/>
</dbReference>
<accession>A0A369A7L9</accession>
<keyword evidence="8 11" id="KW-0175">Coiled coil</keyword>
<keyword evidence="9 11" id="KW-0030">Aminoacyl-tRNA synthetase</keyword>
<dbReference type="InterPro" id="IPR033705">
    <property type="entry name" value="Anticodon_Ia_Val"/>
</dbReference>
<dbReference type="HAMAP" id="MF_02004">
    <property type="entry name" value="Val_tRNA_synth_type1"/>
    <property type="match status" value="1"/>
</dbReference>
<evidence type="ECO:0000256" key="7">
    <source>
        <dbReference type="ARBA" id="ARBA00022917"/>
    </source>
</evidence>
<evidence type="ECO:0000259" key="13">
    <source>
        <dbReference type="Pfam" id="PF08264"/>
    </source>
</evidence>
<dbReference type="GO" id="GO:0004832">
    <property type="term" value="F:valine-tRNA ligase activity"/>
    <property type="evidence" value="ECO:0007669"/>
    <property type="project" value="UniProtKB-UniRule"/>
</dbReference>
<dbReference type="InterPro" id="IPR019499">
    <property type="entry name" value="Val-tRNA_synth_tRNA-bd"/>
</dbReference>
<dbReference type="InterPro" id="IPR010978">
    <property type="entry name" value="tRNA-bd_arm"/>
</dbReference>
<reference evidence="15 16" key="1">
    <citation type="submission" date="2018-07" db="EMBL/GenBank/DDBJ databases">
        <title>Genomic Encyclopedia of Type Strains, Phase IV (KMG-IV): sequencing the most valuable type-strain genomes for metagenomic binning, comparative biology and taxonomic classification.</title>
        <authorList>
            <person name="Goeker M."/>
        </authorList>
    </citation>
    <scope>NUCLEOTIDE SEQUENCE [LARGE SCALE GENOMIC DNA]</scope>
    <source>
        <strain evidence="15 16">DSM 21410</strain>
    </source>
</reference>
<comment type="similarity">
    <text evidence="11">Belongs to the class-I aminoacyl-tRNA synthetase family. ValS type 1 subfamily.</text>
</comment>
<evidence type="ECO:0000256" key="5">
    <source>
        <dbReference type="ARBA" id="ARBA00022741"/>
    </source>
</evidence>
<dbReference type="GO" id="GO:0006438">
    <property type="term" value="P:valyl-tRNA aminoacylation"/>
    <property type="evidence" value="ECO:0007669"/>
    <property type="project" value="UniProtKB-UniRule"/>
</dbReference>
<dbReference type="GO" id="GO:0005524">
    <property type="term" value="F:ATP binding"/>
    <property type="evidence" value="ECO:0007669"/>
    <property type="project" value="UniProtKB-UniRule"/>
</dbReference>
<dbReference type="PROSITE" id="PS00178">
    <property type="entry name" value="AA_TRNA_LIGASE_I"/>
    <property type="match status" value="1"/>
</dbReference>
<keyword evidence="6 11" id="KW-0067">ATP-binding</keyword>
<dbReference type="InterPro" id="IPR002300">
    <property type="entry name" value="aa-tRNA-synth_Ia"/>
</dbReference>
<evidence type="ECO:0000256" key="1">
    <source>
        <dbReference type="ARBA" id="ARBA00004496"/>
    </source>
</evidence>
<protein>
    <recommendedName>
        <fullName evidence="11">Valine--tRNA ligase</fullName>
        <ecNumber evidence="11">6.1.1.9</ecNumber>
    </recommendedName>
    <alternativeName>
        <fullName evidence="11">Valyl-tRNA synthetase</fullName>
        <shortName evidence="11">ValRS</shortName>
    </alternativeName>
</protein>
<dbReference type="RefSeq" id="WP_037355986.1">
    <property type="nucleotide sequence ID" value="NZ_BHZF01000001.1"/>
</dbReference>
<evidence type="ECO:0000256" key="2">
    <source>
        <dbReference type="ARBA" id="ARBA00011245"/>
    </source>
</evidence>
<dbReference type="Proteomes" id="UP000253517">
    <property type="component" value="Unassembled WGS sequence"/>
</dbReference>
<gene>
    <name evidence="11" type="primary">valS</name>
    <name evidence="15" type="ORF">DES35_101637</name>
</gene>
<dbReference type="Pfam" id="PF08264">
    <property type="entry name" value="Anticodon_1"/>
    <property type="match status" value="1"/>
</dbReference>
<evidence type="ECO:0000313" key="16">
    <source>
        <dbReference type="Proteomes" id="UP000253517"/>
    </source>
</evidence>
<dbReference type="Gene3D" id="3.90.740.10">
    <property type="entry name" value="Valyl/Leucyl/Isoleucyl-tRNA synthetase, editing domain"/>
    <property type="match status" value="1"/>
</dbReference>
<dbReference type="NCBIfam" id="TIGR00422">
    <property type="entry name" value="valS"/>
    <property type="match status" value="1"/>
</dbReference>
<dbReference type="PRINTS" id="PR00986">
    <property type="entry name" value="TRNASYNTHVAL"/>
</dbReference>
<dbReference type="InterPro" id="IPR002303">
    <property type="entry name" value="Valyl-tRNA_ligase"/>
</dbReference>
<dbReference type="InterPro" id="IPR001412">
    <property type="entry name" value="aa-tRNA-synth_I_CS"/>
</dbReference>
<dbReference type="Gene3D" id="1.10.287.380">
    <property type="entry name" value="Valyl-tRNA synthetase, C-terminal domain"/>
    <property type="match status" value="1"/>
</dbReference>
<evidence type="ECO:0000256" key="10">
    <source>
        <dbReference type="ARBA" id="ARBA00047552"/>
    </source>
</evidence>
<dbReference type="SUPFAM" id="SSF46589">
    <property type="entry name" value="tRNA-binding arm"/>
    <property type="match status" value="1"/>
</dbReference>
<dbReference type="FunFam" id="3.90.740.10:FF:000010">
    <property type="entry name" value="Valine--tRNA ligase"/>
    <property type="match status" value="1"/>
</dbReference>
<evidence type="ECO:0000259" key="12">
    <source>
        <dbReference type="Pfam" id="PF00133"/>
    </source>
</evidence>
<organism evidence="15 16">
    <name type="scientific">Schleiferia thermophila</name>
    <dbReference type="NCBI Taxonomy" id="884107"/>
    <lineage>
        <taxon>Bacteria</taxon>
        <taxon>Pseudomonadati</taxon>
        <taxon>Bacteroidota</taxon>
        <taxon>Flavobacteriia</taxon>
        <taxon>Flavobacteriales</taxon>
        <taxon>Schleiferiaceae</taxon>
        <taxon>Schleiferia</taxon>
    </lineage>
</organism>
<comment type="domain">
    <text evidence="11">ValRS has two distinct active sites: one for aminoacylation and one for editing. The misactivated threonine is translocated from the active site to the editing site.</text>
</comment>
<dbReference type="GO" id="GO:0002161">
    <property type="term" value="F:aminoacyl-tRNA deacylase activity"/>
    <property type="evidence" value="ECO:0007669"/>
    <property type="project" value="InterPro"/>
</dbReference>
<keyword evidence="16" id="KW-1185">Reference proteome</keyword>
<feature type="short sequence motif" description="'HIGH' region" evidence="11">
    <location>
        <begin position="43"/>
        <end position="53"/>
    </location>
</feature>
<dbReference type="InterPro" id="IPR014729">
    <property type="entry name" value="Rossmann-like_a/b/a_fold"/>
</dbReference>
<proteinExistence type="inferred from homology"/>
<feature type="domain" description="Methionyl/Valyl/Leucyl/Isoleucyl-tRNA synthetase anticodon-binding" evidence="13">
    <location>
        <begin position="630"/>
        <end position="770"/>
    </location>
</feature>
<feature type="coiled-coil region" evidence="11">
    <location>
        <begin position="867"/>
        <end position="894"/>
    </location>
</feature>
<comment type="catalytic activity">
    <reaction evidence="10 11">
        <text>tRNA(Val) + L-valine + ATP = L-valyl-tRNA(Val) + AMP + diphosphate</text>
        <dbReference type="Rhea" id="RHEA:10704"/>
        <dbReference type="Rhea" id="RHEA-COMP:9672"/>
        <dbReference type="Rhea" id="RHEA-COMP:9708"/>
        <dbReference type="ChEBI" id="CHEBI:30616"/>
        <dbReference type="ChEBI" id="CHEBI:33019"/>
        <dbReference type="ChEBI" id="CHEBI:57762"/>
        <dbReference type="ChEBI" id="CHEBI:78442"/>
        <dbReference type="ChEBI" id="CHEBI:78537"/>
        <dbReference type="ChEBI" id="CHEBI:456215"/>
        <dbReference type="EC" id="6.1.1.9"/>
    </reaction>
</comment>
<name>A0A369A7L9_9FLAO</name>
<keyword evidence="3 11" id="KW-0963">Cytoplasm</keyword>
<dbReference type="InterPro" id="IPR013155">
    <property type="entry name" value="M/V/L/I-tRNA-synth_anticd-bd"/>
</dbReference>
<dbReference type="AlphaFoldDB" id="A0A369A7L9"/>
<dbReference type="InterPro" id="IPR037118">
    <property type="entry name" value="Val-tRNA_synth_C_sf"/>
</dbReference>
<dbReference type="GO" id="GO:0005829">
    <property type="term" value="C:cytosol"/>
    <property type="evidence" value="ECO:0007669"/>
    <property type="project" value="TreeGrafter"/>
</dbReference>
<dbReference type="CDD" id="cd00817">
    <property type="entry name" value="ValRS_core"/>
    <property type="match status" value="1"/>
</dbReference>